<keyword evidence="6" id="KW-1185">Reference proteome</keyword>
<dbReference type="OrthoDB" id="2149821at2759"/>
<keyword evidence="2" id="KW-0812">Transmembrane</keyword>
<comment type="caution">
    <text evidence="5">The sequence shown here is derived from an EMBL/GenBank/DDBJ whole genome shotgun (WGS) entry which is preliminary data.</text>
</comment>
<reference evidence="5 6" key="1">
    <citation type="submission" date="2016-08" db="EMBL/GenBank/DDBJ databases">
        <title>A Parts List for Fungal Cellulosomes Revealed by Comparative Genomics.</title>
        <authorList>
            <consortium name="DOE Joint Genome Institute"/>
            <person name="Haitjema C.H."/>
            <person name="Gilmore S.P."/>
            <person name="Henske J.K."/>
            <person name="Solomon K.V."/>
            <person name="De Groot R."/>
            <person name="Kuo A."/>
            <person name="Mondo S.J."/>
            <person name="Salamov A.A."/>
            <person name="Labutti K."/>
            <person name="Zhao Z."/>
            <person name="Chiniquy J."/>
            <person name="Barry K."/>
            <person name="Brewer H.M."/>
            <person name="Purvine S.O."/>
            <person name="Wright A.T."/>
            <person name="Boxma B."/>
            <person name="Van Alen T."/>
            <person name="Hackstein J.H."/>
            <person name="Baker S.E."/>
            <person name="Grigoriev I.V."/>
            <person name="O'Malley M.A."/>
        </authorList>
    </citation>
    <scope>NUCLEOTIDE SEQUENCE [LARGE SCALE GENOMIC DNA]</scope>
    <source>
        <strain evidence="5 6">G1</strain>
    </source>
</reference>
<evidence type="ECO:0008006" key="7">
    <source>
        <dbReference type="Google" id="ProtNLM"/>
    </source>
</evidence>
<sequence>MNETLQKNIEYLFDFQTKLSYNLPISTVQLFETDLSSSILNNDQAIYNIHDVLEKGFRKLYVNITWDQEENNWKLHHTNFNKYKPYKISNINNYYSDSNNENSINNNNYTTINLIKNIREWIDNSNDCHIVILIFKLNILKNFYTEKSIPCIDSQSEKLKILKHNILSEIKDIIYTVNMMKEGIYRGKGYKNRKSFDNDINKNWTSFRKLCYINKKILVGLESNGFLCNDFKDNILFTESPIIKKLIQYQDLKKKILYSTSSPFRSKKIVRIIKLIDKRNSDNLYTNDSDIDINDDLSIIFTPDDTININKEVIDIINRYHMSVHMKTFNINSIQALKHSLLWSWDIHTNFIEDSSNSCVVFNRITGRWNFHSCKDNFPIVCKNKDDPLIWMVILNDDKCEENYIFSLPHSFEENHILWETILQNRTLSSYKYFYLSKTPININENIISNKQELKNFNSNWKYNEKYLIIPSNLEYVII</sequence>
<keyword evidence="3" id="KW-1133">Transmembrane helix</keyword>
<name>A0A1Y2F8B0_9FUNG</name>
<dbReference type="EMBL" id="MCOG01000013">
    <property type="protein sequence ID" value="ORY80103.1"/>
    <property type="molecule type" value="Genomic_DNA"/>
</dbReference>
<dbReference type="AlphaFoldDB" id="A0A1Y2F8B0"/>
<evidence type="ECO:0000256" key="4">
    <source>
        <dbReference type="ARBA" id="ARBA00023136"/>
    </source>
</evidence>
<evidence type="ECO:0000313" key="6">
    <source>
        <dbReference type="Proteomes" id="UP000193920"/>
    </source>
</evidence>
<accession>A0A1Y2F8B0</accession>
<dbReference type="Proteomes" id="UP000193920">
    <property type="component" value="Unassembled WGS sequence"/>
</dbReference>
<dbReference type="PANTHER" id="PTHR35518:SF2">
    <property type="entry name" value="MAINTENANCE OF TELOMERE CAPPING PROTEIN 6"/>
    <property type="match status" value="1"/>
</dbReference>
<dbReference type="InterPro" id="IPR051008">
    <property type="entry name" value="Telomere_Capping_Maintenance"/>
</dbReference>
<organism evidence="5 6">
    <name type="scientific">Neocallimastix californiae</name>
    <dbReference type="NCBI Taxonomy" id="1754190"/>
    <lineage>
        <taxon>Eukaryota</taxon>
        <taxon>Fungi</taxon>
        <taxon>Fungi incertae sedis</taxon>
        <taxon>Chytridiomycota</taxon>
        <taxon>Chytridiomycota incertae sedis</taxon>
        <taxon>Neocallimastigomycetes</taxon>
        <taxon>Neocallimastigales</taxon>
        <taxon>Neocallimastigaceae</taxon>
        <taxon>Neocallimastix</taxon>
    </lineage>
</organism>
<evidence type="ECO:0000313" key="5">
    <source>
        <dbReference type="EMBL" id="ORY80103.1"/>
    </source>
</evidence>
<evidence type="ECO:0000256" key="1">
    <source>
        <dbReference type="ARBA" id="ARBA00004370"/>
    </source>
</evidence>
<dbReference type="PANTHER" id="PTHR35518">
    <property type="entry name" value="MAINTENANCE OF TELOMOERE CAPPING"/>
    <property type="match status" value="1"/>
</dbReference>
<dbReference type="GO" id="GO:0016020">
    <property type="term" value="C:membrane"/>
    <property type="evidence" value="ECO:0007669"/>
    <property type="project" value="UniProtKB-SubCell"/>
</dbReference>
<comment type="subcellular location">
    <subcellularLocation>
        <location evidence="1">Membrane</location>
    </subcellularLocation>
</comment>
<proteinExistence type="predicted"/>
<gene>
    <name evidence="5" type="ORF">LY90DRAFT_622969</name>
</gene>
<protein>
    <recommendedName>
        <fullName evidence="7">C-type lectin domain-containing protein</fullName>
    </recommendedName>
</protein>
<evidence type="ECO:0000256" key="3">
    <source>
        <dbReference type="ARBA" id="ARBA00022989"/>
    </source>
</evidence>
<evidence type="ECO:0000256" key="2">
    <source>
        <dbReference type="ARBA" id="ARBA00022692"/>
    </source>
</evidence>
<keyword evidence="4" id="KW-0472">Membrane</keyword>
<dbReference type="STRING" id="1754190.A0A1Y2F8B0"/>